<feature type="transmembrane region" description="Helical" evidence="1">
    <location>
        <begin position="51"/>
        <end position="72"/>
    </location>
</feature>
<evidence type="ECO:0000256" key="1">
    <source>
        <dbReference type="SAM" id="Phobius"/>
    </source>
</evidence>
<dbReference type="EMBL" id="CP082276">
    <property type="protein sequence ID" value="USH04373.1"/>
    <property type="molecule type" value="Genomic_DNA"/>
</dbReference>
<keyword evidence="1" id="KW-1133">Transmembrane helix</keyword>
<evidence type="ECO:0000313" key="3">
    <source>
        <dbReference type="Proteomes" id="UP001056255"/>
    </source>
</evidence>
<keyword evidence="3" id="KW-1185">Reference proteome</keyword>
<organism evidence="2 3">
    <name type="scientific">Grimontia kaedaensis</name>
    <dbReference type="NCBI Taxonomy" id="2872157"/>
    <lineage>
        <taxon>Bacteria</taxon>
        <taxon>Pseudomonadati</taxon>
        <taxon>Pseudomonadota</taxon>
        <taxon>Gammaproteobacteria</taxon>
        <taxon>Vibrionales</taxon>
        <taxon>Vibrionaceae</taxon>
        <taxon>Grimontia</taxon>
    </lineage>
</organism>
<reference evidence="2" key="1">
    <citation type="submission" date="2021-08" db="EMBL/GenBank/DDBJ databases">
        <authorList>
            <person name="Sakaguchi M."/>
            <person name="Kikuchi T."/>
            <person name="Urbanczyk H."/>
        </authorList>
    </citation>
    <scope>NUCLEOTIDE SEQUENCE</scope>
    <source>
        <strain evidence="2">020920N</strain>
    </source>
</reference>
<keyword evidence="1" id="KW-0812">Transmembrane</keyword>
<feature type="transmembrane region" description="Helical" evidence="1">
    <location>
        <begin position="12"/>
        <end position="31"/>
    </location>
</feature>
<protein>
    <submittedName>
        <fullName evidence="2">Uncharacterized protein</fullName>
    </submittedName>
</protein>
<name>A0ABY4WZE2_9GAMM</name>
<dbReference type="Proteomes" id="UP001056255">
    <property type="component" value="Chromosome II"/>
</dbReference>
<proteinExistence type="predicted"/>
<dbReference type="RefSeq" id="WP_251880104.1">
    <property type="nucleotide sequence ID" value="NZ_CP082276.1"/>
</dbReference>
<evidence type="ECO:0000313" key="2">
    <source>
        <dbReference type="EMBL" id="USH04373.1"/>
    </source>
</evidence>
<keyword evidence="1" id="KW-0472">Membrane</keyword>
<sequence>MDNILSKKHYRRSFFTVVILVLVIAFILRFIGVPHFYPSAKVDLTKFLVSILDTLTVSLLITVFIGSFVFWLTPEIIKKSTMDIIEPKEINPLFKKAAADTKTWIIKGACGRYTRAVTIPSLAQSAKHEGIGRDIRIIMLDPAKIDTCEEYANYRRSLKSASTRGPWTKEKVQEEVIATVLTALQFKYKEPLLTINIHLASTFSAFRLDISDSYVIVTKEDKEAAGLRADAGTYFYNSYKDETRLVERQSKKVQFDRPVEVSRKTSEEDLKRLIIDVGLLCEKEVELVSLENILNFINDPREPYSK</sequence>
<gene>
    <name evidence="2" type="ORF">K6Q96_21795</name>
</gene>
<accession>A0ABY4WZE2</accession>